<protein>
    <submittedName>
        <fullName evidence="1">DUF393 domain-containing protein</fullName>
    </submittedName>
</protein>
<organism evidence="1 2">
    <name type="scientific">Pseudonocardia bannensis</name>
    <dbReference type="NCBI Taxonomy" id="630973"/>
    <lineage>
        <taxon>Bacteria</taxon>
        <taxon>Bacillati</taxon>
        <taxon>Actinomycetota</taxon>
        <taxon>Actinomycetes</taxon>
        <taxon>Pseudonocardiales</taxon>
        <taxon>Pseudonocardiaceae</taxon>
        <taxon>Pseudonocardia</taxon>
    </lineage>
</organism>
<comment type="caution">
    <text evidence="1">The sequence shown here is derived from an EMBL/GenBank/DDBJ whole genome shotgun (WGS) entry which is preliminary data.</text>
</comment>
<name>A0A848DDF4_9PSEU</name>
<dbReference type="Pfam" id="PF04134">
    <property type="entry name" value="DCC1-like"/>
    <property type="match status" value="1"/>
</dbReference>
<evidence type="ECO:0000313" key="2">
    <source>
        <dbReference type="Proteomes" id="UP000586918"/>
    </source>
</evidence>
<dbReference type="InterPro" id="IPR007263">
    <property type="entry name" value="DCC1-like"/>
</dbReference>
<accession>A0A848DDF4</accession>
<proteinExistence type="predicted"/>
<dbReference type="EMBL" id="JAAXKZ010000007">
    <property type="protein sequence ID" value="NMH90639.1"/>
    <property type="molecule type" value="Genomic_DNA"/>
</dbReference>
<dbReference type="GO" id="GO:0015035">
    <property type="term" value="F:protein-disulfide reductase activity"/>
    <property type="evidence" value="ECO:0007669"/>
    <property type="project" value="InterPro"/>
</dbReference>
<gene>
    <name evidence="1" type="ORF">HF519_03380</name>
</gene>
<reference evidence="1 2" key="1">
    <citation type="submission" date="2020-04" db="EMBL/GenBank/DDBJ databases">
        <authorList>
            <person name="Klaysubun C."/>
            <person name="Duangmal K."/>
            <person name="Lipun K."/>
        </authorList>
    </citation>
    <scope>NUCLEOTIDE SEQUENCE [LARGE SCALE GENOMIC DNA]</scope>
    <source>
        <strain evidence="1 2">DSM 45300</strain>
    </source>
</reference>
<sequence length="130" mass="14243">MNVTGGTLVFDGDCGFCTRSLGWLRLLDTKHRVTTAPFQRPDAPMMVDATPEQCAAALRWKGSDGTTAEGAAAINAALSAALHTDLPLRVYRHTQAVQERLYDWVARHRGRLPGMTPWCERFPADCGRSG</sequence>
<dbReference type="AlphaFoldDB" id="A0A848DDF4"/>
<dbReference type="Proteomes" id="UP000586918">
    <property type="component" value="Unassembled WGS sequence"/>
</dbReference>
<evidence type="ECO:0000313" key="1">
    <source>
        <dbReference type="EMBL" id="NMH90639.1"/>
    </source>
</evidence>
<keyword evidence="2" id="KW-1185">Reference proteome</keyword>